<dbReference type="InParanoid" id="A0A7R8V2I4"/>
<evidence type="ECO:0000313" key="15">
    <source>
        <dbReference type="Proteomes" id="UP000594454"/>
    </source>
</evidence>
<feature type="compositionally biased region" description="Basic and acidic residues" evidence="12">
    <location>
        <begin position="272"/>
        <end position="291"/>
    </location>
</feature>
<keyword evidence="4" id="KW-0507">mRNA processing</keyword>
<dbReference type="SUPFAM" id="SSF49879">
    <property type="entry name" value="SMAD/FHA domain"/>
    <property type="match status" value="1"/>
</dbReference>
<evidence type="ECO:0000256" key="8">
    <source>
        <dbReference type="ARBA" id="ARBA00023158"/>
    </source>
</evidence>
<accession>A0A7R8V2I4</accession>
<dbReference type="GO" id="GO:0006397">
    <property type="term" value="P:mRNA processing"/>
    <property type="evidence" value="ECO:0007669"/>
    <property type="project" value="UniProtKB-KW"/>
</dbReference>
<evidence type="ECO:0000256" key="9">
    <source>
        <dbReference type="ARBA" id="ARBA00023187"/>
    </source>
</evidence>
<protein>
    <recommendedName>
        <fullName evidence="13">FHA domain-containing protein</fullName>
    </recommendedName>
</protein>
<name>A0A7R8V2I4_HERIL</name>
<dbReference type="PROSITE" id="PS50006">
    <property type="entry name" value="FHA_DOMAIN"/>
    <property type="match status" value="1"/>
</dbReference>
<dbReference type="InterPro" id="IPR008984">
    <property type="entry name" value="SMAD_FHA_dom_sf"/>
</dbReference>
<evidence type="ECO:0000256" key="2">
    <source>
        <dbReference type="ARBA" id="ARBA00022499"/>
    </source>
</evidence>
<keyword evidence="6" id="KW-0832">Ubl conjugation</keyword>
<evidence type="ECO:0000256" key="1">
    <source>
        <dbReference type="ARBA" id="ARBA00004123"/>
    </source>
</evidence>
<dbReference type="OMA" id="WQKSCWL"/>
<dbReference type="Pfam" id="PF00498">
    <property type="entry name" value="FHA"/>
    <property type="match status" value="1"/>
</dbReference>
<feature type="region of interest" description="Disordered" evidence="12">
    <location>
        <begin position="1"/>
        <end position="299"/>
    </location>
</feature>
<keyword evidence="7" id="KW-0175">Coiled coil</keyword>
<keyword evidence="5" id="KW-0747">Spliceosome</keyword>
<gene>
    <name evidence="14" type="ORF">HERILL_LOCUS14082</name>
</gene>
<feature type="compositionally biased region" description="Basic and acidic residues" evidence="12">
    <location>
        <begin position="112"/>
        <end position="135"/>
    </location>
</feature>
<dbReference type="CDD" id="cd22718">
    <property type="entry name" value="FHA_SNIP1"/>
    <property type="match status" value="1"/>
</dbReference>
<dbReference type="GO" id="GO:0031047">
    <property type="term" value="P:regulatory ncRNA-mediated gene silencing"/>
    <property type="evidence" value="ECO:0007669"/>
    <property type="project" value="UniProtKB-KW"/>
</dbReference>
<dbReference type="AlphaFoldDB" id="A0A7R8V2I4"/>
<dbReference type="FunCoup" id="A0A7R8V2I4">
    <property type="interactions" value="423"/>
</dbReference>
<evidence type="ECO:0000256" key="10">
    <source>
        <dbReference type="ARBA" id="ARBA00023242"/>
    </source>
</evidence>
<keyword evidence="8" id="KW-0943">RNA-mediated gene silencing</keyword>
<evidence type="ECO:0000256" key="6">
    <source>
        <dbReference type="ARBA" id="ARBA00022843"/>
    </source>
</evidence>
<keyword evidence="10" id="KW-0539">Nucleus</keyword>
<evidence type="ECO:0000256" key="7">
    <source>
        <dbReference type="ARBA" id="ARBA00023054"/>
    </source>
</evidence>
<dbReference type="PANTHER" id="PTHR23308">
    <property type="entry name" value="NUCLEAR INHIBITOR OF PROTEIN PHOSPHATASE-1"/>
    <property type="match status" value="1"/>
</dbReference>
<evidence type="ECO:0000256" key="3">
    <source>
        <dbReference type="ARBA" id="ARBA00022553"/>
    </source>
</evidence>
<dbReference type="InterPro" id="IPR000253">
    <property type="entry name" value="FHA_dom"/>
</dbReference>
<evidence type="ECO:0000256" key="11">
    <source>
        <dbReference type="ARBA" id="ARBA00055964"/>
    </source>
</evidence>
<comment type="subcellular location">
    <subcellularLocation>
        <location evidence="1">Nucleus</location>
    </subcellularLocation>
</comment>
<keyword evidence="3" id="KW-0597">Phosphoprotein</keyword>
<evidence type="ECO:0000256" key="5">
    <source>
        <dbReference type="ARBA" id="ARBA00022728"/>
    </source>
</evidence>
<dbReference type="EMBL" id="LR899013">
    <property type="protein sequence ID" value="CAD7091670.1"/>
    <property type="molecule type" value="Genomic_DNA"/>
</dbReference>
<proteinExistence type="predicted"/>
<feature type="compositionally biased region" description="Basic and acidic residues" evidence="12">
    <location>
        <begin position="141"/>
        <end position="251"/>
    </location>
</feature>
<dbReference type="GO" id="GO:0008380">
    <property type="term" value="P:RNA splicing"/>
    <property type="evidence" value="ECO:0007669"/>
    <property type="project" value="UniProtKB-KW"/>
</dbReference>
<keyword evidence="15" id="KW-1185">Reference proteome</keyword>
<feature type="domain" description="FHA" evidence="13">
    <location>
        <begin position="348"/>
        <end position="411"/>
    </location>
</feature>
<comment type="function">
    <text evidence="11">Required for pre-mRNA splicing as component of the spliceosome. As a component of the minor spliceosome, involved in the splicing of U12-type introns in pre-mRNAs. Down-regulates NF-kappa-B signaling by competing with RELA for CREBBP/EP300 binding. Involved in the microRNA (miRNA) biogenesis. May be involved in cyclin-D1/CCND1 mRNA stability through the SNARP complex which associates with both the 3'end of the CCND1 gene and its mRNA.</text>
</comment>
<sequence length="466" mass="54857">MTKSKKSRREETSSSEEDEESSSSSSSDTSSSSSSDESAKRSKKSKKKSAKQKKAKRSTKKSSSSSASQSSDSDDSKGSHSPRKRKLGTSHGESKRPKYDHKSKRPSEEDEKLPAEQDLTNRSKWDSPTREHPSDGRSSFRNRDRRTEQPNRHRDGDHRGRRDDDRRHERPRDARPHDRDYENQRDRDRDRENDRNRNRDRRRYEDDHDQNRNWNRDRDVDRKYQDRWRDNEDRGRRGHDADRRDRRENNFKPRGSRNFQGKKEDDDGSYEWGRRVKEEKDDEPPAEKQKPDFGLSGKLTEDSNKVNGIVIKYAEPLEARKPKRRWRLYPFKGEKALPTLYIHRQSCYLIGRDRKVCDLPVDHPSCSKQHAALQYRLVPFDREDGTVGKRVRPYIIDLESANGTFLNNKPIEPRKYIELMEKDVLKFGFSSREYVLLHENSKEDQLDDDVAAEEVPDVQIKEEAVG</sequence>
<dbReference type="Proteomes" id="UP000594454">
    <property type="component" value="Chromosome 5"/>
</dbReference>
<dbReference type="GO" id="GO:0005681">
    <property type="term" value="C:spliceosomal complex"/>
    <property type="evidence" value="ECO:0007669"/>
    <property type="project" value="UniProtKB-KW"/>
</dbReference>
<keyword evidence="9" id="KW-0508">mRNA splicing</keyword>
<evidence type="ECO:0000313" key="14">
    <source>
        <dbReference type="EMBL" id="CAD7091670.1"/>
    </source>
</evidence>
<reference evidence="14 15" key="1">
    <citation type="submission" date="2020-11" db="EMBL/GenBank/DDBJ databases">
        <authorList>
            <person name="Wallbank WR R."/>
            <person name="Pardo Diaz C."/>
            <person name="Kozak K."/>
            <person name="Martin S."/>
            <person name="Jiggins C."/>
            <person name="Moest M."/>
            <person name="Warren A I."/>
            <person name="Generalovic N T."/>
            <person name="Byers J.R.P. K."/>
            <person name="Montejo-Kovacevich G."/>
            <person name="Yen C E."/>
        </authorList>
    </citation>
    <scope>NUCLEOTIDE SEQUENCE [LARGE SCALE GENOMIC DNA]</scope>
</reference>
<evidence type="ECO:0000259" key="13">
    <source>
        <dbReference type="PROSITE" id="PS50006"/>
    </source>
</evidence>
<feature type="compositionally biased region" description="Low complexity" evidence="12">
    <location>
        <begin position="22"/>
        <end position="36"/>
    </location>
</feature>
<feature type="compositionally biased region" description="Low complexity" evidence="12">
    <location>
        <begin position="61"/>
        <end position="71"/>
    </location>
</feature>
<keyword evidence="2" id="KW-1017">Isopeptide bond</keyword>
<evidence type="ECO:0000256" key="4">
    <source>
        <dbReference type="ARBA" id="ARBA00022664"/>
    </source>
</evidence>
<feature type="compositionally biased region" description="Basic residues" evidence="12">
    <location>
        <begin position="41"/>
        <end position="60"/>
    </location>
</feature>
<organism evidence="14 15">
    <name type="scientific">Hermetia illucens</name>
    <name type="common">Black soldier fly</name>
    <dbReference type="NCBI Taxonomy" id="343691"/>
    <lineage>
        <taxon>Eukaryota</taxon>
        <taxon>Metazoa</taxon>
        <taxon>Ecdysozoa</taxon>
        <taxon>Arthropoda</taxon>
        <taxon>Hexapoda</taxon>
        <taxon>Insecta</taxon>
        <taxon>Pterygota</taxon>
        <taxon>Neoptera</taxon>
        <taxon>Endopterygota</taxon>
        <taxon>Diptera</taxon>
        <taxon>Brachycera</taxon>
        <taxon>Stratiomyomorpha</taxon>
        <taxon>Stratiomyidae</taxon>
        <taxon>Hermetiinae</taxon>
        <taxon>Hermetia</taxon>
    </lineage>
</organism>
<dbReference type="FunFam" id="2.60.200.20:FF:000008">
    <property type="entry name" value="smad nuclear-interacting protein 1"/>
    <property type="match status" value="1"/>
</dbReference>
<dbReference type="InterPro" id="IPR050923">
    <property type="entry name" value="Cell_Proc_Reg/RNA_Proc"/>
</dbReference>
<evidence type="ECO:0000256" key="12">
    <source>
        <dbReference type="SAM" id="MobiDB-lite"/>
    </source>
</evidence>
<dbReference type="Gene3D" id="2.60.200.20">
    <property type="match status" value="1"/>
</dbReference>
<dbReference type="SMART" id="SM00240">
    <property type="entry name" value="FHA"/>
    <property type="match status" value="1"/>
</dbReference>
<dbReference type="OrthoDB" id="444265at2759"/>